<reference evidence="2" key="1">
    <citation type="submission" date="2021-09" db="EMBL/GenBank/DDBJ databases">
        <title>A high-quality genome of the endoparasitic fungus Hirsutella rhossiliensis with a comparison of Hirsutella genomes reveals transposable elements contributing to genome size variation.</title>
        <authorList>
            <person name="Lin R."/>
            <person name="Jiao Y."/>
            <person name="Sun X."/>
            <person name="Ling J."/>
            <person name="Xie B."/>
            <person name="Cheng X."/>
        </authorList>
    </citation>
    <scope>NUCLEOTIDE SEQUENCE</scope>
    <source>
        <strain evidence="2">HR02</strain>
    </source>
</reference>
<feature type="region of interest" description="Disordered" evidence="1">
    <location>
        <begin position="309"/>
        <end position="332"/>
    </location>
</feature>
<keyword evidence="3" id="KW-1185">Reference proteome</keyword>
<gene>
    <name evidence="2" type="ORF">HRG_01418</name>
</gene>
<evidence type="ECO:0000313" key="3">
    <source>
        <dbReference type="Proteomes" id="UP000824596"/>
    </source>
</evidence>
<dbReference type="AlphaFoldDB" id="A0A9P8SN77"/>
<dbReference type="Pfam" id="PF12520">
    <property type="entry name" value="DUF3723"/>
    <property type="match status" value="1"/>
</dbReference>
<protein>
    <submittedName>
        <fullName evidence="2">Uncharacterized protein</fullName>
    </submittedName>
</protein>
<evidence type="ECO:0000256" key="1">
    <source>
        <dbReference type="SAM" id="MobiDB-lite"/>
    </source>
</evidence>
<sequence length="465" mass="52618">MVKLAAEDVRALELRCPKFCTRDSEEIRRATYRGEIFRSFSEAEHEKILNDIVSFDYIIPSLRTFFQDIYLLDDCATSIKYLLKPNKTTIRTALQYNFRAQSLQQQQLARGTASAVSFDEAVQSLWIFALRNFLKLPKPSARRDGRLLAKPLTEEAHEAIVHNFAKLAQNLGFRSPEIERLAQAPDSSEDSQGSELGGDLTEQVRLIEHHDVVPTYLVVSSEDKPKLQRRCGRPRYETYNQARKFLKKTFLHYNYGGLEIDGPDITAFFILRSQYLAFFNMSSQHCQHHQTKSPEVEQQNLTPEEVTFPPAVGQSILPSREDSDSDSDSDYSDVTVVSFSTEKDNEANRLSATRGDSAAMTEENQLQVQQCTVQVAFKTFKEGIFITVTKVDAGDPRAIAATARALIRDEGMKLFSVTLQPITVEKCFEEAIDSGLNTIIVLPANDLEMSVALRRAAGRLRPEEW</sequence>
<proteinExistence type="predicted"/>
<evidence type="ECO:0000313" key="2">
    <source>
        <dbReference type="EMBL" id="KAH0968776.1"/>
    </source>
</evidence>
<name>A0A9P8SN77_9HYPO</name>
<accession>A0A9P8SN77</accession>
<dbReference type="GeneID" id="68350547"/>
<dbReference type="Proteomes" id="UP000824596">
    <property type="component" value="Unassembled WGS sequence"/>
</dbReference>
<organism evidence="2 3">
    <name type="scientific">Hirsutella rhossiliensis</name>
    <dbReference type="NCBI Taxonomy" id="111463"/>
    <lineage>
        <taxon>Eukaryota</taxon>
        <taxon>Fungi</taxon>
        <taxon>Dikarya</taxon>
        <taxon>Ascomycota</taxon>
        <taxon>Pezizomycotina</taxon>
        <taxon>Sordariomycetes</taxon>
        <taxon>Hypocreomycetidae</taxon>
        <taxon>Hypocreales</taxon>
        <taxon>Ophiocordycipitaceae</taxon>
        <taxon>Hirsutella</taxon>
    </lineage>
</organism>
<dbReference type="RefSeq" id="XP_044726289.1">
    <property type="nucleotide sequence ID" value="XM_044859889.1"/>
</dbReference>
<dbReference type="OrthoDB" id="4227485at2759"/>
<comment type="caution">
    <text evidence="2">The sequence shown here is derived from an EMBL/GenBank/DDBJ whole genome shotgun (WGS) entry which is preliminary data.</text>
</comment>
<dbReference type="InterPro" id="IPR022198">
    <property type="entry name" value="DUF3723"/>
</dbReference>
<dbReference type="EMBL" id="JAIZPD010000001">
    <property type="protein sequence ID" value="KAH0968776.1"/>
    <property type="molecule type" value="Genomic_DNA"/>
</dbReference>